<dbReference type="Proteomes" id="UP001319827">
    <property type="component" value="Chromosome"/>
</dbReference>
<organism evidence="2 3">
    <name type="scientific">Desulfuromonas versatilis</name>
    <dbReference type="NCBI Taxonomy" id="2802975"/>
    <lineage>
        <taxon>Bacteria</taxon>
        <taxon>Pseudomonadati</taxon>
        <taxon>Thermodesulfobacteriota</taxon>
        <taxon>Desulfuromonadia</taxon>
        <taxon>Desulfuromonadales</taxon>
        <taxon>Desulfuromonadaceae</taxon>
        <taxon>Desulfuromonas</taxon>
    </lineage>
</organism>
<sequence>MADTPTEQLQMEFPCDFAFKAFGPNGPEFAERVRQAVAGTVDVSMDALKVRPSSQGKYQCVTVLVLLHSKQQLHAIYAALRKVEGLVYLV</sequence>
<evidence type="ECO:0000313" key="2">
    <source>
        <dbReference type="EMBL" id="BCR04836.1"/>
    </source>
</evidence>
<keyword evidence="3" id="KW-1185">Reference proteome</keyword>
<reference evidence="2 3" key="1">
    <citation type="journal article" date="2016" name="C (Basel)">
        <title>Selective Growth of and Electricity Production by Marine Exoelectrogenic Bacteria in Self-Aggregated Hydrogel of Microbially Reduced Graphene Oxide.</title>
        <authorList>
            <person name="Yoshida N."/>
            <person name="Goto Y."/>
            <person name="Miyata Y."/>
        </authorList>
    </citation>
    <scope>NUCLEOTIDE SEQUENCE [LARGE SCALE GENOMIC DNA]</scope>
    <source>
        <strain evidence="2 3">NIT-T3</strain>
    </source>
</reference>
<evidence type="ECO:0000256" key="1">
    <source>
        <dbReference type="ARBA" id="ARBA00008460"/>
    </source>
</evidence>
<dbReference type="PANTHER" id="PTHR38036:SF1">
    <property type="entry name" value="UPF0250 PROTEIN YBED"/>
    <property type="match status" value="1"/>
</dbReference>
<dbReference type="InterPro" id="IPR027471">
    <property type="entry name" value="YbeD-like_sf"/>
</dbReference>
<accession>A0ABM8HS80</accession>
<gene>
    <name evidence="2" type="ORF">DESUT3_19050</name>
</gene>
<proteinExistence type="inferred from homology"/>
<dbReference type="PANTHER" id="PTHR38036">
    <property type="entry name" value="UPF0250 PROTEIN YBED"/>
    <property type="match status" value="1"/>
</dbReference>
<protein>
    <submittedName>
        <fullName evidence="2">Uncharacterized protein</fullName>
    </submittedName>
</protein>
<dbReference type="InterPro" id="IPR007454">
    <property type="entry name" value="UPF0250_YbeD-like"/>
</dbReference>
<evidence type="ECO:0000313" key="3">
    <source>
        <dbReference type="Proteomes" id="UP001319827"/>
    </source>
</evidence>
<dbReference type="RefSeq" id="WP_221252284.1">
    <property type="nucleotide sequence ID" value="NZ_AP024355.1"/>
</dbReference>
<dbReference type="Gene3D" id="3.30.70.260">
    <property type="match status" value="1"/>
</dbReference>
<comment type="similarity">
    <text evidence="1">Belongs to the UPF0250 family.</text>
</comment>
<reference evidence="2 3" key="2">
    <citation type="journal article" date="2021" name="Int. J. Syst. Evol. Microbiol.">
        <title>Isolation and Polyphasic Characterization of Desulfuromonas versatilis sp. Nov., an Electrogenic Bacteria Capable of Versatile Metabolism Isolated from a Graphene Oxide-Reducing Enrichment Culture.</title>
        <authorList>
            <person name="Xie L."/>
            <person name="Yoshida N."/>
            <person name="Ishii S."/>
            <person name="Meng L."/>
        </authorList>
    </citation>
    <scope>NUCLEOTIDE SEQUENCE [LARGE SCALE GENOMIC DNA]</scope>
    <source>
        <strain evidence="2 3">NIT-T3</strain>
    </source>
</reference>
<dbReference type="SUPFAM" id="SSF117991">
    <property type="entry name" value="YbeD/HP0495-like"/>
    <property type="match status" value="1"/>
</dbReference>
<dbReference type="Pfam" id="PF04359">
    <property type="entry name" value="DUF493"/>
    <property type="match status" value="1"/>
</dbReference>
<name>A0ABM8HS80_9BACT</name>
<dbReference type="EMBL" id="AP024355">
    <property type="protein sequence ID" value="BCR04836.1"/>
    <property type="molecule type" value="Genomic_DNA"/>
</dbReference>